<dbReference type="InterPro" id="IPR001245">
    <property type="entry name" value="Ser-Thr/Tyr_kinase_cat_dom"/>
</dbReference>
<accession>Q1S5K6</accession>
<reference evidence="14" key="1">
    <citation type="submission" date="2006-03" db="EMBL/GenBank/DDBJ databases">
        <authorList>
            <person name="Qin B."/>
            <person name="Lin S."/>
            <person name="Roe B.A."/>
        </authorList>
    </citation>
    <scope>NUCLEOTIDE SEQUENCE</scope>
</reference>
<dbReference type="Gene3D" id="1.10.510.10">
    <property type="entry name" value="Transferase(Phosphotransferase) domain 1"/>
    <property type="match status" value="1"/>
</dbReference>
<reference evidence="17" key="5">
    <citation type="submission" date="2015-04" db="UniProtKB">
        <authorList>
            <consortium name="EnsemblPlants"/>
        </authorList>
    </citation>
    <scope>IDENTIFICATION</scope>
    <source>
        <strain evidence="17">cv. Jemalong A17</strain>
    </source>
</reference>
<dbReference type="PANTHER" id="PTHR27002">
    <property type="entry name" value="RECEPTOR-LIKE SERINE/THREONINE-PROTEIN KINASE SD1-8"/>
    <property type="match status" value="1"/>
</dbReference>
<dbReference type="GO" id="GO:0005886">
    <property type="term" value="C:plasma membrane"/>
    <property type="evidence" value="ECO:0000318"/>
    <property type="project" value="GO_Central"/>
</dbReference>
<evidence type="ECO:0000256" key="11">
    <source>
        <dbReference type="ARBA" id="ARBA00048679"/>
    </source>
</evidence>
<evidence type="ECO:0000259" key="13">
    <source>
        <dbReference type="PROSITE" id="PS50011"/>
    </source>
</evidence>
<keyword evidence="7" id="KW-0067">ATP-binding</keyword>
<evidence type="ECO:0000313" key="19">
    <source>
        <dbReference type="Proteomes" id="UP000265566"/>
    </source>
</evidence>
<evidence type="ECO:0000256" key="6">
    <source>
        <dbReference type="ARBA" id="ARBA00022777"/>
    </source>
</evidence>
<dbReference type="Gramene" id="rna46553">
    <property type="protein sequence ID" value="RHN40405.1"/>
    <property type="gene ID" value="gene46553"/>
</dbReference>
<dbReference type="InterPro" id="IPR000719">
    <property type="entry name" value="Prot_kinase_dom"/>
</dbReference>
<sequence>MIVSITAAIINNMKTMFLCLTDKEKHKHLDWRLRLSIVTGIAKGLLYLHEDSRLRVIHRDLKASNVLLDDEMNPKISDFGLARTFEKDQCPRKTNRVIGTYGYMAPEYAMAGLFSVKSDVFSFGVLILEIVYGKRNGEFFLSEHMQSLLLYTWKLWCEGKSIELIDPFHQKTYIESEVLKCIHIGLLCVQEDAADRPTISTVVRMLGSDTVALPQPNQPAFSVGRMSKNDDQTSKTSKDNYSVDEVTLTIVSPR</sequence>
<evidence type="ECO:0000256" key="3">
    <source>
        <dbReference type="ARBA" id="ARBA00022679"/>
    </source>
</evidence>
<evidence type="ECO:0000313" key="14">
    <source>
        <dbReference type="EMBL" id="ABE88100.1"/>
    </source>
</evidence>
<dbReference type="EnsemblPlants" id="AET02523">
    <property type="protein sequence ID" value="AET02523"/>
    <property type="gene ID" value="MTR_8g041820"/>
</dbReference>
<evidence type="ECO:0000313" key="15">
    <source>
        <dbReference type="EMBL" id="AET02523.1"/>
    </source>
</evidence>
<evidence type="ECO:0000256" key="5">
    <source>
        <dbReference type="ARBA" id="ARBA00022741"/>
    </source>
</evidence>
<keyword evidence="3 16" id="KW-0808">Transferase</keyword>
<dbReference type="PANTHER" id="PTHR27002:SF518">
    <property type="entry name" value="PROTEIN KINASE DOMAIN"/>
    <property type="match status" value="1"/>
</dbReference>
<dbReference type="GO" id="GO:0007165">
    <property type="term" value="P:signal transduction"/>
    <property type="evidence" value="ECO:0000318"/>
    <property type="project" value="GO_Central"/>
</dbReference>
<dbReference type="GO" id="GO:0005524">
    <property type="term" value="F:ATP binding"/>
    <property type="evidence" value="ECO:0007669"/>
    <property type="project" value="UniProtKB-KW"/>
</dbReference>
<evidence type="ECO:0000256" key="12">
    <source>
        <dbReference type="SAM" id="MobiDB-lite"/>
    </source>
</evidence>
<evidence type="ECO:0000313" key="18">
    <source>
        <dbReference type="Proteomes" id="UP000002051"/>
    </source>
</evidence>
<keyword evidence="2" id="KW-0723">Serine/threonine-protein kinase</keyword>
<evidence type="ECO:0000256" key="9">
    <source>
        <dbReference type="ARBA" id="ARBA00023180"/>
    </source>
</evidence>
<proteinExistence type="predicted"/>
<evidence type="ECO:0000256" key="4">
    <source>
        <dbReference type="ARBA" id="ARBA00022729"/>
    </source>
</evidence>
<reference evidence="16" key="7">
    <citation type="journal article" date="2018" name="Nat. Plants">
        <title>Whole-genome landscape of Medicago truncatula symbiotic genes.</title>
        <authorList>
            <person name="Pecrix Y."/>
            <person name="Gamas P."/>
            <person name="Carrere S."/>
        </authorList>
    </citation>
    <scope>NUCLEOTIDE SEQUENCE</scope>
    <source>
        <tissue evidence="16">Leaves</tissue>
    </source>
</reference>
<evidence type="ECO:0000313" key="16">
    <source>
        <dbReference type="EMBL" id="RHN40405.1"/>
    </source>
</evidence>
<dbReference type="InterPro" id="IPR008271">
    <property type="entry name" value="Ser/Thr_kinase_AS"/>
</dbReference>
<evidence type="ECO:0000256" key="10">
    <source>
        <dbReference type="ARBA" id="ARBA00047899"/>
    </source>
</evidence>
<comment type="catalytic activity">
    <reaction evidence="10">
        <text>L-threonyl-[protein] + ATP = O-phospho-L-threonyl-[protein] + ADP + H(+)</text>
        <dbReference type="Rhea" id="RHEA:46608"/>
        <dbReference type="Rhea" id="RHEA-COMP:11060"/>
        <dbReference type="Rhea" id="RHEA-COMP:11605"/>
        <dbReference type="ChEBI" id="CHEBI:15378"/>
        <dbReference type="ChEBI" id="CHEBI:30013"/>
        <dbReference type="ChEBI" id="CHEBI:30616"/>
        <dbReference type="ChEBI" id="CHEBI:61977"/>
        <dbReference type="ChEBI" id="CHEBI:456216"/>
        <dbReference type="EC" id="2.7.11.1"/>
    </reaction>
</comment>
<keyword evidence="4" id="KW-0732">Signal</keyword>
<dbReference type="EMBL" id="AC147431">
    <property type="protein sequence ID" value="ABE88100.1"/>
    <property type="molecule type" value="Genomic_DNA"/>
</dbReference>
<reference evidence="15 18" key="3">
    <citation type="journal article" date="2011" name="Nature">
        <title>The Medicago genome provides insight into the evolution of rhizobial symbioses.</title>
        <authorList>
            <person name="Young N.D."/>
            <person name="Debelle F."/>
            <person name="Oldroyd G.E."/>
            <person name="Geurts R."/>
            <person name="Cannon S.B."/>
            <person name="Udvardi M.K."/>
            <person name="Benedito V.A."/>
            <person name="Mayer K.F."/>
            <person name="Gouzy J."/>
            <person name="Schoof H."/>
            <person name="Van de Peer Y."/>
            <person name="Proost S."/>
            <person name="Cook D.R."/>
            <person name="Meyers B.C."/>
            <person name="Spannagl M."/>
            <person name="Cheung F."/>
            <person name="De Mita S."/>
            <person name="Krishnakumar V."/>
            <person name="Gundlach H."/>
            <person name="Zhou S."/>
            <person name="Mudge J."/>
            <person name="Bharti A.K."/>
            <person name="Murray J.D."/>
            <person name="Naoumkina M.A."/>
            <person name="Rosen B."/>
            <person name="Silverstein K.A."/>
            <person name="Tang H."/>
            <person name="Rombauts S."/>
            <person name="Zhao P.X."/>
            <person name="Zhou P."/>
            <person name="Barbe V."/>
            <person name="Bardou P."/>
            <person name="Bechner M."/>
            <person name="Bellec A."/>
            <person name="Berger A."/>
            <person name="Berges H."/>
            <person name="Bidwell S."/>
            <person name="Bisseling T."/>
            <person name="Choisne N."/>
            <person name="Couloux A."/>
            <person name="Denny R."/>
            <person name="Deshpande S."/>
            <person name="Dai X."/>
            <person name="Doyle J.J."/>
            <person name="Dudez A.M."/>
            <person name="Farmer A.D."/>
            <person name="Fouteau S."/>
            <person name="Franken C."/>
            <person name="Gibelin C."/>
            <person name="Gish J."/>
            <person name="Goldstein S."/>
            <person name="Gonzalez A.J."/>
            <person name="Green P.J."/>
            <person name="Hallab A."/>
            <person name="Hartog M."/>
            <person name="Hua A."/>
            <person name="Humphray S.J."/>
            <person name="Jeong D.H."/>
            <person name="Jing Y."/>
            <person name="Jocker A."/>
            <person name="Kenton S.M."/>
            <person name="Kim D.J."/>
            <person name="Klee K."/>
            <person name="Lai H."/>
            <person name="Lang C."/>
            <person name="Lin S."/>
            <person name="Macmil S.L."/>
            <person name="Magdelenat G."/>
            <person name="Matthews L."/>
            <person name="McCorrison J."/>
            <person name="Monaghan E.L."/>
            <person name="Mun J.H."/>
            <person name="Najar F.Z."/>
            <person name="Nicholson C."/>
            <person name="Noirot C."/>
            <person name="O'Bleness M."/>
            <person name="Paule C.R."/>
            <person name="Poulain J."/>
            <person name="Prion F."/>
            <person name="Qin B."/>
            <person name="Qu C."/>
            <person name="Retzel E.F."/>
            <person name="Riddle C."/>
            <person name="Sallet E."/>
            <person name="Samain S."/>
            <person name="Samson N."/>
            <person name="Sanders I."/>
            <person name="Saurat O."/>
            <person name="Scarpelli C."/>
            <person name="Schiex T."/>
            <person name="Segurens B."/>
            <person name="Severin A.J."/>
            <person name="Sherrier D.J."/>
            <person name="Shi R."/>
            <person name="Sims S."/>
            <person name="Singer S.R."/>
            <person name="Sinharoy S."/>
            <person name="Sterck L."/>
            <person name="Viollet A."/>
            <person name="Wang B.B."/>
            <person name="Wang K."/>
            <person name="Wang M."/>
            <person name="Wang X."/>
            <person name="Warfsmann J."/>
            <person name="Weissenbach J."/>
            <person name="White D.D."/>
            <person name="White J.D."/>
            <person name="Wiley G.B."/>
            <person name="Wincker P."/>
            <person name="Xing Y."/>
            <person name="Yang L."/>
            <person name="Yao Z."/>
            <person name="Ying F."/>
            <person name="Zhai J."/>
            <person name="Zhou L."/>
            <person name="Zuber A."/>
            <person name="Denarie J."/>
            <person name="Dixon R.A."/>
            <person name="May G.D."/>
            <person name="Schwartz D.C."/>
            <person name="Rogers J."/>
            <person name="Quetier F."/>
            <person name="Town C.D."/>
            <person name="Roe B.A."/>
        </authorList>
    </citation>
    <scope>NUCLEOTIDE SEQUENCE [LARGE SCALE GENOMIC DNA]</scope>
    <source>
        <strain evidence="15">A17</strain>
        <strain evidence="17 18">cv. Jemalong A17</strain>
    </source>
</reference>
<dbReference type="InterPro" id="IPR021820">
    <property type="entry name" value="S-locus_recpt_kinase_C"/>
</dbReference>
<evidence type="ECO:0000256" key="8">
    <source>
        <dbReference type="ARBA" id="ARBA00023157"/>
    </source>
</evidence>
<dbReference type="OMA" id="REANTNG"/>
<dbReference type="PROSITE" id="PS50011">
    <property type="entry name" value="PROTEIN_KINASE_DOM"/>
    <property type="match status" value="1"/>
</dbReference>
<dbReference type="InterPro" id="IPR011009">
    <property type="entry name" value="Kinase-like_dom_sf"/>
</dbReference>
<dbReference type="EMBL" id="PSQE01000008">
    <property type="protein sequence ID" value="RHN40405.1"/>
    <property type="molecule type" value="Genomic_DNA"/>
</dbReference>
<evidence type="ECO:0000256" key="1">
    <source>
        <dbReference type="ARBA" id="ARBA00012513"/>
    </source>
</evidence>
<evidence type="ECO:0000256" key="2">
    <source>
        <dbReference type="ARBA" id="ARBA00022527"/>
    </source>
</evidence>
<keyword evidence="8" id="KW-1015">Disulfide bond</keyword>
<feature type="region of interest" description="Disordered" evidence="12">
    <location>
        <begin position="216"/>
        <end position="240"/>
    </location>
</feature>
<dbReference type="OrthoDB" id="688481at2759"/>
<reference evidence="19" key="6">
    <citation type="journal article" date="2018" name="Nat. Plants">
        <title>Whole-genome landscape of Medicago truncatula symbiotic genes.</title>
        <authorList>
            <person name="Pecrix Y."/>
            <person name="Staton S.E."/>
            <person name="Sallet E."/>
            <person name="Lelandais-Briere C."/>
            <person name="Moreau S."/>
            <person name="Carrere S."/>
            <person name="Blein T."/>
            <person name="Jardinaud M.F."/>
            <person name="Latrasse D."/>
            <person name="Zouine M."/>
            <person name="Zahm M."/>
            <person name="Kreplak J."/>
            <person name="Mayjonade B."/>
            <person name="Satge C."/>
            <person name="Perez M."/>
            <person name="Cauet S."/>
            <person name="Marande W."/>
            <person name="Chantry-Darmon C."/>
            <person name="Lopez-Roques C."/>
            <person name="Bouchez O."/>
            <person name="Berard A."/>
            <person name="Debelle F."/>
            <person name="Munos S."/>
            <person name="Bendahmane A."/>
            <person name="Berges H."/>
            <person name="Niebel A."/>
            <person name="Buitink J."/>
            <person name="Frugier F."/>
            <person name="Benhamed M."/>
            <person name="Crespi M."/>
            <person name="Gouzy J."/>
            <person name="Gamas P."/>
        </authorList>
    </citation>
    <scope>NUCLEOTIDE SEQUENCE [LARGE SCALE GENOMIC DNA]</scope>
    <source>
        <strain evidence="19">cv. Jemalong A17</strain>
    </source>
</reference>
<name>Q1S5K6_MEDTR</name>
<keyword evidence="9" id="KW-0325">Glycoprotein</keyword>
<dbReference type="EMBL" id="CM001224">
    <property type="protein sequence ID" value="AET02523.1"/>
    <property type="molecule type" value="Genomic_DNA"/>
</dbReference>
<gene>
    <name evidence="17" type="primary">11415377</name>
    <name evidence="15" type="ordered locus">MTR_8g041820</name>
    <name evidence="14" type="ORF">MtrDRAFT_AC147431g54v2</name>
    <name evidence="16" type="ORF">MtrunA17_Chr8g0354391</name>
</gene>
<protein>
    <recommendedName>
        <fullName evidence="1">non-specific serine/threonine protein kinase</fullName>
        <ecNumber evidence="1">2.7.11.1</ecNumber>
    </recommendedName>
</protein>
<keyword evidence="15" id="KW-0675">Receptor</keyword>
<dbReference type="GO" id="GO:0006955">
    <property type="term" value="P:immune response"/>
    <property type="evidence" value="ECO:0000318"/>
    <property type="project" value="GO_Central"/>
</dbReference>
<evidence type="ECO:0000313" key="17">
    <source>
        <dbReference type="EnsemblPlants" id="AET02523"/>
    </source>
</evidence>
<reference evidence="15 18" key="4">
    <citation type="journal article" date="2014" name="BMC Genomics">
        <title>An improved genome release (version Mt4.0) for the model legume Medicago truncatula.</title>
        <authorList>
            <person name="Tang H."/>
            <person name="Krishnakumar V."/>
            <person name="Bidwell S."/>
            <person name="Rosen B."/>
            <person name="Chan A."/>
            <person name="Zhou S."/>
            <person name="Gentzbittel L."/>
            <person name="Childs K.L."/>
            <person name="Yandell M."/>
            <person name="Gundlach H."/>
            <person name="Mayer K.F."/>
            <person name="Schwartz D.C."/>
            <person name="Town C.D."/>
        </authorList>
    </citation>
    <scope>GENOME REANNOTATION</scope>
    <source>
        <strain evidence="17 18">cv. Jemalong A17</strain>
    </source>
</reference>
<organism evidence="14">
    <name type="scientific">Medicago truncatula</name>
    <name type="common">Barrel medic</name>
    <name type="synonym">Medicago tribuloides</name>
    <dbReference type="NCBI Taxonomy" id="3880"/>
    <lineage>
        <taxon>Eukaryota</taxon>
        <taxon>Viridiplantae</taxon>
        <taxon>Streptophyta</taxon>
        <taxon>Embryophyta</taxon>
        <taxon>Tracheophyta</taxon>
        <taxon>Spermatophyta</taxon>
        <taxon>Magnoliopsida</taxon>
        <taxon>eudicotyledons</taxon>
        <taxon>Gunneridae</taxon>
        <taxon>Pentapetalae</taxon>
        <taxon>rosids</taxon>
        <taxon>fabids</taxon>
        <taxon>Fabales</taxon>
        <taxon>Fabaceae</taxon>
        <taxon>Papilionoideae</taxon>
        <taxon>50 kb inversion clade</taxon>
        <taxon>NPAAA clade</taxon>
        <taxon>Hologalegina</taxon>
        <taxon>IRL clade</taxon>
        <taxon>Trifolieae</taxon>
        <taxon>Medicago</taxon>
    </lineage>
</organism>
<feature type="domain" description="Protein kinase" evidence="13">
    <location>
        <begin position="1"/>
        <end position="221"/>
    </location>
</feature>
<dbReference type="Proteomes" id="UP000002051">
    <property type="component" value="Chromosome 8"/>
</dbReference>
<evidence type="ECO:0000256" key="7">
    <source>
        <dbReference type="ARBA" id="ARBA00022840"/>
    </source>
</evidence>
<feature type="compositionally biased region" description="Basic and acidic residues" evidence="12">
    <location>
        <begin position="227"/>
        <end position="238"/>
    </location>
</feature>
<dbReference type="FunFam" id="1.10.510.10:FF:000060">
    <property type="entry name" value="G-type lectin S-receptor-like serine/threonine-protein kinase"/>
    <property type="match status" value="1"/>
</dbReference>
<comment type="catalytic activity">
    <reaction evidence="11">
        <text>L-seryl-[protein] + ATP = O-phospho-L-seryl-[protein] + ADP + H(+)</text>
        <dbReference type="Rhea" id="RHEA:17989"/>
        <dbReference type="Rhea" id="RHEA-COMP:9863"/>
        <dbReference type="Rhea" id="RHEA-COMP:11604"/>
        <dbReference type="ChEBI" id="CHEBI:15378"/>
        <dbReference type="ChEBI" id="CHEBI:29999"/>
        <dbReference type="ChEBI" id="CHEBI:30616"/>
        <dbReference type="ChEBI" id="CHEBI:83421"/>
        <dbReference type="ChEBI" id="CHEBI:456216"/>
        <dbReference type="EC" id="2.7.11.1"/>
    </reaction>
</comment>
<dbReference type="HOGENOM" id="CLU_000288_21_3_1"/>
<dbReference type="Proteomes" id="UP000265566">
    <property type="component" value="Chromosome 8"/>
</dbReference>
<dbReference type="PROSITE" id="PS00108">
    <property type="entry name" value="PROTEIN_KINASE_ST"/>
    <property type="match status" value="1"/>
</dbReference>
<keyword evidence="5" id="KW-0547">Nucleotide-binding</keyword>
<dbReference type="AlphaFoldDB" id="Q1S5K6"/>
<dbReference type="STRING" id="3880.Q1S5K6"/>
<dbReference type="PaxDb" id="3880-AET02523"/>
<keyword evidence="18" id="KW-1185">Reference proteome</keyword>
<dbReference type="SMART" id="SM00220">
    <property type="entry name" value="S_TKc"/>
    <property type="match status" value="1"/>
</dbReference>
<dbReference type="SUPFAM" id="SSF56112">
    <property type="entry name" value="Protein kinase-like (PK-like)"/>
    <property type="match status" value="1"/>
</dbReference>
<dbReference type="KEGG" id="mtr:11415377"/>
<dbReference type="EC" id="2.7.11.1" evidence="1"/>
<dbReference type="Pfam" id="PF11883">
    <property type="entry name" value="DUF3403"/>
    <property type="match status" value="1"/>
</dbReference>
<dbReference type="GO" id="GO:0004674">
    <property type="term" value="F:protein serine/threonine kinase activity"/>
    <property type="evidence" value="ECO:0000318"/>
    <property type="project" value="GO_Central"/>
</dbReference>
<dbReference type="Pfam" id="PF07714">
    <property type="entry name" value="PK_Tyr_Ser-Thr"/>
    <property type="match status" value="1"/>
</dbReference>
<reference evidence="14" key="2">
    <citation type="submission" date="2006-04" db="EMBL/GenBank/DDBJ databases">
        <authorList>
            <consortium name="The International Medicago Genome Annotation Group"/>
        </authorList>
    </citation>
    <scope>NUCLEOTIDE SEQUENCE</scope>
</reference>
<keyword evidence="6 14" id="KW-0418">Kinase</keyword>